<evidence type="ECO:0000256" key="8">
    <source>
        <dbReference type="SAM" id="MobiDB-lite"/>
    </source>
</evidence>
<feature type="compositionally biased region" description="Polar residues" evidence="8">
    <location>
        <begin position="184"/>
        <end position="193"/>
    </location>
</feature>
<comment type="similarity">
    <text evidence="2">Belongs to the C-terminally encoded plant signaling peptide (CEP) family.</text>
</comment>
<dbReference type="KEGG" id="vvi:100854101"/>
<organism evidence="9 10">
    <name type="scientific">Vitis vinifera</name>
    <name type="common">Grape</name>
    <dbReference type="NCBI Taxonomy" id="29760"/>
    <lineage>
        <taxon>Eukaryota</taxon>
        <taxon>Viridiplantae</taxon>
        <taxon>Streptophyta</taxon>
        <taxon>Embryophyta</taxon>
        <taxon>Tracheophyta</taxon>
        <taxon>Spermatophyta</taxon>
        <taxon>Magnoliopsida</taxon>
        <taxon>eudicotyledons</taxon>
        <taxon>Gunneridae</taxon>
        <taxon>Pentapetalae</taxon>
        <taxon>rosids</taxon>
        <taxon>Vitales</taxon>
        <taxon>Vitaceae</taxon>
        <taxon>Viteae</taxon>
        <taxon>Vitis</taxon>
    </lineage>
</organism>
<evidence type="ECO:0000256" key="6">
    <source>
        <dbReference type="ARBA" id="ARBA00022729"/>
    </source>
</evidence>
<evidence type="ECO:0008006" key="11">
    <source>
        <dbReference type="Google" id="ProtNLM"/>
    </source>
</evidence>
<dbReference type="OrthoDB" id="1675975at2759"/>
<dbReference type="Proteomes" id="UP000009183">
    <property type="component" value="Chromosome 7"/>
</dbReference>
<dbReference type="GO" id="GO:0048046">
    <property type="term" value="C:apoplast"/>
    <property type="evidence" value="ECO:0007669"/>
    <property type="project" value="UniProtKB-SubCell"/>
</dbReference>
<dbReference type="EMBL" id="FN595233">
    <property type="protein sequence ID" value="CCB47082.1"/>
    <property type="molecule type" value="Genomic_DNA"/>
</dbReference>
<dbReference type="PANTHER" id="PTHR33348:SF44">
    <property type="entry name" value="PRECURSOR OF CEP6"/>
    <property type="match status" value="1"/>
</dbReference>
<accession>F6H4L8</accession>
<dbReference type="PaxDb" id="29760-VIT_07s0031g00900.t01"/>
<evidence type="ECO:0000256" key="4">
    <source>
        <dbReference type="ARBA" id="ARBA00022525"/>
    </source>
</evidence>
<keyword evidence="3" id="KW-0052">Apoplast</keyword>
<evidence type="ECO:0000256" key="5">
    <source>
        <dbReference type="ARBA" id="ARBA00022702"/>
    </source>
</evidence>
<evidence type="ECO:0000256" key="1">
    <source>
        <dbReference type="ARBA" id="ARBA00004271"/>
    </source>
</evidence>
<comment type="subcellular location">
    <subcellularLocation>
        <location evidence="1">Secreted</location>
        <location evidence="1">Extracellular space</location>
        <location evidence="1">Apoplast</location>
    </subcellularLocation>
</comment>
<keyword evidence="10" id="KW-1185">Reference proteome</keyword>
<keyword evidence="6" id="KW-0732">Signal</keyword>
<keyword evidence="7" id="KW-0379">Hydroxylation</keyword>
<proteinExistence type="inferred from homology"/>
<evidence type="ECO:0000313" key="10">
    <source>
        <dbReference type="Proteomes" id="UP000009183"/>
    </source>
</evidence>
<keyword evidence="4" id="KW-0964">Secreted</keyword>
<dbReference type="GO" id="GO:0005179">
    <property type="term" value="F:hormone activity"/>
    <property type="evidence" value="ECO:0000318"/>
    <property type="project" value="GO_Central"/>
</dbReference>
<dbReference type="PANTHER" id="PTHR33348">
    <property type="entry name" value="PRECURSOR OF CEP5"/>
    <property type="match status" value="1"/>
</dbReference>
<dbReference type="GO" id="GO:1902025">
    <property type="term" value="P:nitrate import"/>
    <property type="evidence" value="ECO:0000318"/>
    <property type="project" value="GO_Central"/>
</dbReference>
<dbReference type="InParanoid" id="F6H4L8"/>
<keyword evidence="5" id="KW-0372">Hormone</keyword>
<protein>
    <recommendedName>
        <fullName evidence="11">Precursor of CEP9</fullName>
    </recommendedName>
</protein>
<dbReference type="AlphaFoldDB" id="F6H4L8"/>
<gene>
    <name evidence="9" type="ordered locus">VIT_07s0031g00900</name>
</gene>
<dbReference type="GO" id="GO:1901371">
    <property type="term" value="P:regulation of leaf morphogenesis"/>
    <property type="evidence" value="ECO:0000318"/>
    <property type="project" value="GO_Central"/>
</dbReference>
<name>F6H4L8_VITVI</name>
<dbReference type="GO" id="GO:0006995">
    <property type="term" value="P:cellular response to nitrogen starvation"/>
    <property type="evidence" value="ECO:0007669"/>
    <property type="project" value="UniProtKB-ARBA"/>
</dbReference>
<dbReference type="eggNOG" id="ENOG502S6UF">
    <property type="taxonomic scope" value="Eukaryota"/>
</dbReference>
<dbReference type="GO" id="GO:2000280">
    <property type="term" value="P:regulation of root development"/>
    <property type="evidence" value="ECO:0000318"/>
    <property type="project" value="GO_Central"/>
</dbReference>
<evidence type="ECO:0000313" key="9">
    <source>
        <dbReference type="EMBL" id="CCB47082.1"/>
    </source>
</evidence>
<evidence type="ECO:0000256" key="3">
    <source>
        <dbReference type="ARBA" id="ARBA00022523"/>
    </source>
</evidence>
<dbReference type="GO" id="GO:0048364">
    <property type="term" value="P:root development"/>
    <property type="evidence" value="ECO:0007669"/>
    <property type="project" value="InterPro"/>
</dbReference>
<dbReference type="GO" id="GO:0005576">
    <property type="term" value="C:extracellular region"/>
    <property type="evidence" value="ECO:0000318"/>
    <property type="project" value="GO_Central"/>
</dbReference>
<feature type="region of interest" description="Disordered" evidence="8">
    <location>
        <begin position="88"/>
        <end position="227"/>
    </location>
</feature>
<reference evidence="10" key="1">
    <citation type="journal article" date="2007" name="Nature">
        <title>The grapevine genome sequence suggests ancestral hexaploidization in major angiosperm phyla.</title>
        <authorList>
            <consortium name="The French-Italian Public Consortium for Grapevine Genome Characterization."/>
            <person name="Jaillon O."/>
            <person name="Aury J.-M."/>
            <person name="Noel B."/>
            <person name="Policriti A."/>
            <person name="Clepet C."/>
            <person name="Casagrande A."/>
            <person name="Choisne N."/>
            <person name="Aubourg S."/>
            <person name="Vitulo N."/>
            <person name="Jubin C."/>
            <person name="Vezzi A."/>
            <person name="Legeai F."/>
            <person name="Hugueney P."/>
            <person name="Dasilva C."/>
            <person name="Horner D."/>
            <person name="Mica E."/>
            <person name="Jublot D."/>
            <person name="Poulain J."/>
            <person name="Bruyere C."/>
            <person name="Billault A."/>
            <person name="Segurens B."/>
            <person name="Gouyvenoux M."/>
            <person name="Ugarte E."/>
            <person name="Cattonaro F."/>
            <person name="Anthouard V."/>
            <person name="Vico V."/>
            <person name="Del Fabbro C."/>
            <person name="Alaux M."/>
            <person name="Di Gaspero G."/>
            <person name="Dumas V."/>
            <person name="Felice N."/>
            <person name="Paillard S."/>
            <person name="Juman I."/>
            <person name="Moroldo M."/>
            <person name="Scalabrin S."/>
            <person name="Canaguier A."/>
            <person name="Le Clainche I."/>
            <person name="Malacrida G."/>
            <person name="Durand E."/>
            <person name="Pesole G."/>
            <person name="Laucou V."/>
            <person name="Chatelet P."/>
            <person name="Merdinoglu D."/>
            <person name="Delledonne M."/>
            <person name="Pezzotti M."/>
            <person name="Lecharny A."/>
            <person name="Scarpelli C."/>
            <person name="Artiguenave F."/>
            <person name="Pe M.E."/>
            <person name="Valle G."/>
            <person name="Morgante M."/>
            <person name="Caboche M."/>
            <person name="Adam-Blondon A.-F."/>
            <person name="Weissenbach J."/>
            <person name="Quetier F."/>
            <person name="Wincker P."/>
        </authorList>
    </citation>
    <scope>NUCLEOTIDE SEQUENCE [LARGE SCALE GENOMIC DNA]</scope>
    <source>
        <strain evidence="10">cv. Pinot noir / PN40024</strain>
    </source>
</reference>
<feature type="compositionally biased region" description="Polar residues" evidence="8">
    <location>
        <begin position="90"/>
        <end position="102"/>
    </location>
</feature>
<evidence type="ECO:0000256" key="2">
    <source>
        <dbReference type="ARBA" id="ARBA00008963"/>
    </source>
</evidence>
<evidence type="ECO:0000256" key="7">
    <source>
        <dbReference type="ARBA" id="ARBA00023278"/>
    </source>
</evidence>
<dbReference type="InterPro" id="IPR033250">
    <property type="entry name" value="CEP"/>
</dbReference>
<sequence>MLPKIISTLKMQCCDHHIRFSPSLKPEAFLGLPTQFKERNHPADHFPSLFMAKIQVIHACSLVLAVITYHDILYTEGRPIKSLDKHEFSSIDSEPGTETGSQGIEHKDDHWAAPPQEPNPGVKNSVAGKKELPPPMLPNYSVGFGDSTAVSKDDFRPTTPGSSPGVGHHSVPTKDDTQPKALRNSPSVRQSVTAYKDDYRPTKPGHSPGVGHSLQKTNAEPNAEPNA</sequence>
<dbReference type="HOGENOM" id="CLU_106496_0_0_1"/>